<dbReference type="Gene3D" id="2.60.40.1120">
    <property type="entry name" value="Carboxypeptidase-like, regulatory domain"/>
    <property type="match status" value="1"/>
</dbReference>
<feature type="domain" description="TonB-dependent transporter Oar-like beta-barrel" evidence="7">
    <location>
        <begin position="240"/>
        <end position="311"/>
    </location>
</feature>
<reference evidence="8 9" key="1">
    <citation type="journal article" date="2019" name="Int. J. Syst. Evol. Microbiol.">
        <title>The Global Catalogue of Microorganisms (GCM) 10K type strain sequencing project: providing services to taxonomists for standard genome sequencing and annotation.</title>
        <authorList>
            <consortium name="The Broad Institute Genomics Platform"/>
            <consortium name="The Broad Institute Genome Sequencing Center for Infectious Disease"/>
            <person name="Wu L."/>
            <person name="Ma J."/>
        </authorList>
    </citation>
    <scope>NUCLEOTIDE SEQUENCE [LARGE SCALE GENOMIC DNA]</scope>
    <source>
        <strain evidence="8 9">JCM 15896</strain>
    </source>
</reference>
<dbReference type="Pfam" id="PF13620">
    <property type="entry name" value="CarboxypepD_reg"/>
    <property type="match status" value="1"/>
</dbReference>
<dbReference type="PANTHER" id="PTHR30069">
    <property type="entry name" value="TONB-DEPENDENT OUTER MEMBRANE RECEPTOR"/>
    <property type="match status" value="1"/>
</dbReference>
<keyword evidence="8" id="KW-0675">Receptor</keyword>
<dbReference type="EMBL" id="BAAAFD010000012">
    <property type="protein sequence ID" value="GAA0859499.1"/>
    <property type="molecule type" value="Genomic_DNA"/>
</dbReference>
<evidence type="ECO:0000256" key="4">
    <source>
        <dbReference type="ARBA" id="ARBA00022692"/>
    </source>
</evidence>
<evidence type="ECO:0000256" key="3">
    <source>
        <dbReference type="ARBA" id="ARBA00022452"/>
    </source>
</evidence>
<dbReference type="InterPro" id="IPR057601">
    <property type="entry name" value="Oar-like_b-barrel"/>
</dbReference>
<name>A0ABN1LS49_9ALTE</name>
<evidence type="ECO:0000313" key="8">
    <source>
        <dbReference type="EMBL" id="GAA0859499.1"/>
    </source>
</evidence>
<dbReference type="Proteomes" id="UP001500359">
    <property type="component" value="Unassembled WGS sequence"/>
</dbReference>
<feature type="domain" description="TonB-dependent transporter Oar-like beta-barrel" evidence="7">
    <location>
        <begin position="353"/>
        <end position="967"/>
    </location>
</feature>
<keyword evidence="3" id="KW-1134">Transmembrane beta strand</keyword>
<dbReference type="InterPro" id="IPR036942">
    <property type="entry name" value="Beta-barrel_TonB_sf"/>
</dbReference>
<dbReference type="InterPro" id="IPR039426">
    <property type="entry name" value="TonB-dep_rcpt-like"/>
</dbReference>
<dbReference type="InterPro" id="IPR008969">
    <property type="entry name" value="CarboxyPept-like_regulatory"/>
</dbReference>
<dbReference type="Pfam" id="PF25183">
    <property type="entry name" value="OMP_b-brl_4"/>
    <property type="match status" value="2"/>
</dbReference>
<sequence length="1041" mass="116004">MQYSWFGRILFVTLVLTIYIKPLLAADTSSTISGSIQSESGSKLPNVIIEIRHLPSATVKRITTNNAGEFRARGLRVGGPYTVIMASDDYETKEFNNVYLQLDDSFNLSATLTPKSKMERVDVIGSVPTISQRGSSSIFAGKSIEQSTLVNRDIKDVVRSNPLAVVDATGTELSIAGSNPKYNSLTLDGVAVSDTFGLNANGYPAQRPPISINAISQISIDYAPFNLRASNFTGGTINVVTKSGTNDFDGEVFYEWIPVNGTAIDDKLNLDNQGQPTKYEFDNNEVTYGAALSGPLVKDTLFFFTSFEEWSDEIIFNYDLGSLAGHRVTIEETQQVLSILEGVYGLTDSIGTEPPADSDKKWLVKFDWNINDAHRADFTYSHQKNSASLNYTNSSRRVNFASNQYSQDADTTIFTTHLFSDWTDNFSTEINLSFKDHEQAANTRSSWGEININTASGSIIAGQDKNRHGNVKSNQTTTLAFHGLYLKDAVDYQFGIEIEDIKNSDLYARSAAGRWFFDSIAEFESKAPRTVIYSNAYTNNMQDLTATIESTNYAFYAEASTELFDDFTVSGGLRYEVLSVDSAPKYNANYFATYGQTNTNNFDGIDILQPRFSFNWHYSDQLTLRGGLGRFSGGTPLVWFSNAYTNDGVTKTSATADAVAQTIGDPANVMFDSVPLTLQNSLSQGDGSTNTIAKDFTMPSDWRYQLAADVTFDITGVGDDFLWSTELLYVERHDGAFWVDQSRYKVDETVEGRTIWGNIHGAENRWDIQLTNSKDSGESTILTTGLNKRWDSGVLLNMSYTYQDISEVNPGNTSTAESSYFDEVIINRNSPLKGRAFYEIEHRLVVNLGYEKEFIEGYNTSFNLFFERRSGRPFSWTLGREARTDFGDQRSNTKVYLPYLPQSADDPAFDFSALSYQQIMAIAQDAGVAQYAGAYIPKYVGTQPWQTTMDLAITQELPGLAKDHKGQLYFIIDNLANLINDDWGKSYGISSRQQILFDVDINENGQYVLQEARGGTDTNNFNQFRVEPSAWSVKVGVKYQF</sequence>
<keyword evidence="5" id="KW-0472">Membrane</keyword>
<evidence type="ECO:0000256" key="6">
    <source>
        <dbReference type="ARBA" id="ARBA00023237"/>
    </source>
</evidence>
<keyword evidence="2" id="KW-0813">Transport</keyword>
<organism evidence="8 9">
    <name type="scientific">Aliiglaciecola litoralis</name>
    <dbReference type="NCBI Taxonomy" id="582857"/>
    <lineage>
        <taxon>Bacteria</taxon>
        <taxon>Pseudomonadati</taxon>
        <taxon>Pseudomonadota</taxon>
        <taxon>Gammaproteobacteria</taxon>
        <taxon>Alteromonadales</taxon>
        <taxon>Alteromonadaceae</taxon>
        <taxon>Aliiglaciecola</taxon>
    </lineage>
</organism>
<evidence type="ECO:0000256" key="5">
    <source>
        <dbReference type="ARBA" id="ARBA00023136"/>
    </source>
</evidence>
<dbReference type="RefSeq" id="WP_343862017.1">
    <property type="nucleotide sequence ID" value="NZ_BAAAFD010000012.1"/>
</dbReference>
<evidence type="ECO:0000256" key="1">
    <source>
        <dbReference type="ARBA" id="ARBA00004571"/>
    </source>
</evidence>
<protein>
    <submittedName>
        <fullName evidence="8">TonB-dependent receptor</fullName>
    </submittedName>
</protein>
<accession>A0ABN1LS49</accession>
<dbReference type="SUPFAM" id="SSF56935">
    <property type="entry name" value="Porins"/>
    <property type="match status" value="1"/>
</dbReference>
<comment type="caution">
    <text evidence="8">The sequence shown here is derived from an EMBL/GenBank/DDBJ whole genome shotgun (WGS) entry which is preliminary data.</text>
</comment>
<keyword evidence="9" id="KW-1185">Reference proteome</keyword>
<evidence type="ECO:0000313" key="9">
    <source>
        <dbReference type="Proteomes" id="UP001500359"/>
    </source>
</evidence>
<evidence type="ECO:0000256" key="2">
    <source>
        <dbReference type="ARBA" id="ARBA00022448"/>
    </source>
</evidence>
<comment type="subcellular location">
    <subcellularLocation>
        <location evidence="1">Cell outer membrane</location>
        <topology evidence="1">Multi-pass membrane protein</topology>
    </subcellularLocation>
</comment>
<dbReference type="Gene3D" id="2.40.170.20">
    <property type="entry name" value="TonB-dependent receptor, beta-barrel domain"/>
    <property type="match status" value="1"/>
</dbReference>
<dbReference type="SUPFAM" id="SSF49464">
    <property type="entry name" value="Carboxypeptidase regulatory domain-like"/>
    <property type="match status" value="1"/>
</dbReference>
<keyword evidence="6" id="KW-0998">Cell outer membrane</keyword>
<evidence type="ECO:0000259" key="7">
    <source>
        <dbReference type="Pfam" id="PF25183"/>
    </source>
</evidence>
<gene>
    <name evidence="8" type="ORF">GCM10009114_33190</name>
</gene>
<dbReference type="PANTHER" id="PTHR30069:SF46">
    <property type="entry name" value="OAR PROTEIN"/>
    <property type="match status" value="1"/>
</dbReference>
<keyword evidence="4" id="KW-0812">Transmembrane</keyword>
<proteinExistence type="predicted"/>